<keyword evidence="6" id="KW-0560">Oxidoreductase</keyword>
<proteinExistence type="inferred from homology"/>
<dbReference type="Pfam" id="PF07992">
    <property type="entry name" value="Pyr_redox_2"/>
    <property type="match status" value="1"/>
</dbReference>
<dbReference type="PRINTS" id="PR00368">
    <property type="entry name" value="FADPNR"/>
</dbReference>
<feature type="domain" description="FAD/NAD(P)-binding" evidence="10">
    <location>
        <begin position="8"/>
        <end position="327"/>
    </location>
</feature>
<evidence type="ECO:0000313" key="13">
    <source>
        <dbReference type="Proteomes" id="UP000260823"/>
    </source>
</evidence>
<accession>A0A3E2NVV1</accession>
<dbReference type="Proteomes" id="UP000260823">
    <property type="component" value="Unassembled WGS sequence"/>
</dbReference>
<evidence type="ECO:0000313" key="12">
    <source>
        <dbReference type="EMBL" id="RFZ85146.1"/>
    </source>
</evidence>
<keyword evidence="5" id="KW-0809">Transit peptide</keyword>
<evidence type="ECO:0000256" key="9">
    <source>
        <dbReference type="SAM" id="Phobius"/>
    </source>
</evidence>
<dbReference type="EMBL" id="QWDE01000001">
    <property type="protein sequence ID" value="RFZ85146.1"/>
    <property type="molecule type" value="Genomic_DNA"/>
</dbReference>
<dbReference type="AlphaFoldDB" id="A0A3E2NVV1"/>
<keyword evidence="3" id="KW-0285">Flavoprotein</keyword>
<feature type="domain" description="External alternative NADH-ubiquinone oxidoreductase-like C-terminal" evidence="11">
    <location>
        <begin position="351"/>
        <end position="408"/>
    </location>
</feature>
<comment type="similarity">
    <text evidence="1">Belongs to the NADH dehydrogenase family.</text>
</comment>
<keyword evidence="4" id="KW-0274">FAD</keyword>
<gene>
    <name evidence="12" type="ORF">DYU05_05970</name>
</gene>
<dbReference type="Gene3D" id="3.50.50.100">
    <property type="match status" value="1"/>
</dbReference>
<dbReference type="Pfam" id="PF22366">
    <property type="entry name" value="NDH2_C"/>
    <property type="match status" value="1"/>
</dbReference>
<dbReference type="PRINTS" id="PR00411">
    <property type="entry name" value="PNDRDTASEI"/>
</dbReference>
<sequence>MENKGQKKLLIVGGGFAGMNLAREVMKSEAYQITLIDKNNYNYFPPLLYQVATSFLDPSSISYPFRKLFRNEEVRFRMGELIRIDPVQQIAYLNDAELPYDELVFATGARTNYFGNENVKKYALPMKTIDDALLMRNSLLKTLEQASTCTDPEERRKLLTIVVAGGGPTGVEVSGMLAEMKKNIILKDYPEIKNSGGEIYIVDGGSSLLAPMSEKTHEETKDVLIKLGVRVKLNTRVTNFEHGIVTLTTGEMIEAKTLIWAAGITANSFDGIAPEMRGAGQRMITDEHNKVNGLNHVYAIGDSAIMTTDPAYPRGHPQLAQVAIQQGRNLARNFIAMANNKTLKPFIYFDKGDMAIVGRHNAVVDMFKHKVHLKGFAALFIWLFIHLISLVTYTNKLRTLYNWTIAYISRDQSLRMIFRS</sequence>
<keyword evidence="9" id="KW-1133">Transmembrane helix</keyword>
<evidence type="ECO:0000256" key="6">
    <source>
        <dbReference type="ARBA" id="ARBA00023002"/>
    </source>
</evidence>
<dbReference type="PANTHER" id="PTHR43706:SF47">
    <property type="entry name" value="EXTERNAL NADH-UBIQUINONE OXIDOREDUCTASE 1, MITOCHONDRIAL-RELATED"/>
    <property type="match status" value="1"/>
</dbReference>
<dbReference type="OrthoDB" id="9781621at2"/>
<dbReference type="SUPFAM" id="SSF51905">
    <property type="entry name" value="FAD/NAD(P)-binding domain"/>
    <property type="match status" value="1"/>
</dbReference>
<evidence type="ECO:0000256" key="1">
    <source>
        <dbReference type="ARBA" id="ARBA00005272"/>
    </source>
</evidence>
<dbReference type="InterPro" id="IPR054585">
    <property type="entry name" value="NDH2-like_C"/>
</dbReference>
<comment type="catalytic activity">
    <reaction evidence="8">
        <text>a quinone + NADH + H(+) = a quinol + NAD(+)</text>
        <dbReference type="Rhea" id="RHEA:46160"/>
        <dbReference type="ChEBI" id="CHEBI:15378"/>
        <dbReference type="ChEBI" id="CHEBI:24646"/>
        <dbReference type="ChEBI" id="CHEBI:57540"/>
        <dbReference type="ChEBI" id="CHEBI:57945"/>
        <dbReference type="ChEBI" id="CHEBI:132124"/>
        <dbReference type="EC" id="1.6.5.9"/>
    </reaction>
</comment>
<dbReference type="InterPro" id="IPR023753">
    <property type="entry name" value="FAD/NAD-binding_dom"/>
</dbReference>
<dbReference type="GO" id="GO:0050136">
    <property type="term" value="F:NADH dehydrogenase (quinone) (non-electrogenic) activity"/>
    <property type="evidence" value="ECO:0007669"/>
    <property type="project" value="UniProtKB-EC"/>
</dbReference>
<keyword evidence="13" id="KW-1185">Reference proteome</keyword>
<comment type="caution">
    <text evidence="12">The sequence shown here is derived from an EMBL/GenBank/DDBJ whole genome shotgun (WGS) entry which is preliminary data.</text>
</comment>
<evidence type="ECO:0000256" key="2">
    <source>
        <dbReference type="ARBA" id="ARBA00012637"/>
    </source>
</evidence>
<keyword evidence="9" id="KW-0472">Membrane</keyword>
<evidence type="ECO:0000256" key="8">
    <source>
        <dbReference type="ARBA" id="ARBA00047599"/>
    </source>
</evidence>
<dbReference type="RefSeq" id="WP_117382047.1">
    <property type="nucleotide sequence ID" value="NZ_QWDE01000001.1"/>
</dbReference>
<keyword evidence="7" id="KW-0520">NAD</keyword>
<evidence type="ECO:0000256" key="7">
    <source>
        <dbReference type="ARBA" id="ARBA00023027"/>
    </source>
</evidence>
<organism evidence="12 13">
    <name type="scientific">Mucilaginibacter terrenus</name>
    <dbReference type="NCBI Taxonomy" id="2482727"/>
    <lineage>
        <taxon>Bacteria</taxon>
        <taxon>Pseudomonadati</taxon>
        <taxon>Bacteroidota</taxon>
        <taxon>Sphingobacteriia</taxon>
        <taxon>Sphingobacteriales</taxon>
        <taxon>Sphingobacteriaceae</taxon>
        <taxon>Mucilaginibacter</taxon>
    </lineage>
</organism>
<evidence type="ECO:0000256" key="3">
    <source>
        <dbReference type="ARBA" id="ARBA00022630"/>
    </source>
</evidence>
<reference evidence="12 13" key="1">
    <citation type="submission" date="2018-08" db="EMBL/GenBank/DDBJ databases">
        <title>Mucilaginibacter terrae sp. nov., isolated from manganese diggings.</title>
        <authorList>
            <person name="Huang Y."/>
            <person name="Zhou Z."/>
        </authorList>
    </citation>
    <scope>NUCLEOTIDE SEQUENCE [LARGE SCALE GENOMIC DNA]</scope>
    <source>
        <strain evidence="12 13">ZH6</strain>
    </source>
</reference>
<dbReference type="InterPro" id="IPR045024">
    <property type="entry name" value="NDH-2"/>
</dbReference>
<dbReference type="EC" id="1.6.5.9" evidence="2"/>
<name>A0A3E2NVV1_9SPHI</name>
<protein>
    <recommendedName>
        <fullName evidence="2">NADH:ubiquinone reductase (non-electrogenic)</fullName>
        <ecNumber evidence="2">1.6.5.9</ecNumber>
    </recommendedName>
</protein>
<evidence type="ECO:0000256" key="4">
    <source>
        <dbReference type="ARBA" id="ARBA00022827"/>
    </source>
</evidence>
<evidence type="ECO:0000259" key="11">
    <source>
        <dbReference type="Pfam" id="PF22366"/>
    </source>
</evidence>
<dbReference type="PANTHER" id="PTHR43706">
    <property type="entry name" value="NADH DEHYDROGENASE"/>
    <property type="match status" value="1"/>
</dbReference>
<dbReference type="InterPro" id="IPR036188">
    <property type="entry name" value="FAD/NAD-bd_sf"/>
</dbReference>
<feature type="transmembrane region" description="Helical" evidence="9">
    <location>
        <begin position="376"/>
        <end position="394"/>
    </location>
</feature>
<evidence type="ECO:0000256" key="5">
    <source>
        <dbReference type="ARBA" id="ARBA00022946"/>
    </source>
</evidence>
<evidence type="ECO:0000259" key="10">
    <source>
        <dbReference type="Pfam" id="PF07992"/>
    </source>
</evidence>
<keyword evidence="9" id="KW-0812">Transmembrane</keyword>